<name>A0A8X6XT37_9ARAC</name>
<sequence>MEARFASHMPSYFIVDDFVDFSILTWHWECLDHEGGFPEQRPSIALRLVDVRHIRKQRLLGKPLRTHHPLPTMTFAKRTNDDPNEIGAPSIPNDCHRKIPDQMPPRKHPDPAVT</sequence>
<comment type="caution">
    <text evidence="2">The sequence shown here is derived from an EMBL/GenBank/DDBJ whole genome shotgun (WGS) entry which is preliminary data.</text>
</comment>
<dbReference type="EMBL" id="BMAV01011942">
    <property type="protein sequence ID" value="GFY58165.1"/>
    <property type="molecule type" value="Genomic_DNA"/>
</dbReference>
<evidence type="ECO:0000313" key="2">
    <source>
        <dbReference type="EMBL" id="GFY58165.1"/>
    </source>
</evidence>
<protein>
    <submittedName>
        <fullName evidence="2">Uncharacterized protein</fullName>
    </submittedName>
</protein>
<reference evidence="2" key="1">
    <citation type="submission" date="2020-08" db="EMBL/GenBank/DDBJ databases">
        <title>Multicomponent nature underlies the extraordinary mechanical properties of spider dragline silk.</title>
        <authorList>
            <person name="Kono N."/>
            <person name="Nakamura H."/>
            <person name="Mori M."/>
            <person name="Yoshida Y."/>
            <person name="Ohtoshi R."/>
            <person name="Malay A.D."/>
            <person name="Moran D.A.P."/>
            <person name="Tomita M."/>
            <person name="Numata K."/>
            <person name="Arakawa K."/>
        </authorList>
    </citation>
    <scope>NUCLEOTIDE SEQUENCE</scope>
</reference>
<proteinExistence type="predicted"/>
<accession>A0A8X6XT37</accession>
<evidence type="ECO:0000313" key="3">
    <source>
        <dbReference type="Proteomes" id="UP000886998"/>
    </source>
</evidence>
<gene>
    <name evidence="2" type="ORF">TNIN_484451</name>
</gene>
<evidence type="ECO:0000256" key="1">
    <source>
        <dbReference type="SAM" id="MobiDB-lite"/>
    </source>
</evidence>
<organism evidence="2 3">
    <name type="scientific">Trichonephila inaurata madagascariensis</name>
    <dbReference type="NCBI Taxonomy" id="2747483"/>
    <lineage>
        <taxon>Eukaryota</taxon>
        <taxon>Metazoa</taxon>
        <taxon>Ecdysozoa</taxon>
        <taxon>Arthropoda</taxon>
        <taxon>Chelicerata</taxon>
        <taxon>Arachnida</taxon>
        <taxon>Araneae</taxon>
        <taxon>Araneomorphae</taxon>
        <taxon>Entelegynae</taxon>
        <taxon>Araneoidea</taxon>
        <taxon>Nephilidae</taxon>
        <taxon>Trichonephila</taxon>
        <taxon>Trichonephila inaurata</taxon>
    </lineage>
</organism>
<dbReference type="AlphaFoldDB" id="A0A8X6XT37"/>
<dbReference type="Proteomes" id="UP000886998">
    <property type="component" value="Unassembled WGS sequence"/>
</dbReference>
<keyword evidence="3" id="KW-1185">Reference proteome</keyword>
<feature type="region of interest" description="Disordered" evidence="1">
    <location>
        <begin position="64"/>
        <end position="114"/>
    </location>
</feature>